<dbReference type="Proteomes" id="UP000178315">
    <property type="component" value="Unassembled WGS sequence"/>
</dbReference>
<feature type="domain" description="NAD-dependent epimerase/dehydratase" evidence="5">
    <location>
        <begin position="4"/>
        <end position="254"/>
    </location>
</feature>
<evidence type="ECO:0000256" key="4">
    <source>
        <dbReference type="ARBA" id="ARBA00023239"/>
    </source>
</evidence>
<dbReference type="GO" id="GO:0070403">
    <property type="term" value="F:NAD+ binding"/>
    <property type="evidence" value="ECO:0007669"/>
    <property type="project" value="InterPro"/>
</dbReference>
<dbReference type="Gene3D" id="3.40.50.720">
    <property type="entry name" value="NAD(P)-binding Rossmann-like Domain"/>
    <property type="match status" value="1"/>
</dbReference>
<keyword evidence="4" id="KW-0456">Lyase</keyword>
<comment type="cofactor">
    <cofactor evidence="1">
        <name>NAD(+)</name>
        <dbReference type="ChEBI" id="CHEBI:57540"/>
    </cofactor>
</comment>
<keyword evidence="3" id="KW-0520">NAD</keyword>
<evidence type="ECO:0000313" key="6">
    <source>
        <dbReference type="EMBL" id="OGY73650.1"/>
    </source>
</evidence>
<evidence type="ECO:0000256" key="2">
    <source>
        <dbReference type="ARBA" id="ARBA00022793"/>
    </source>
</evidence>
<proteinExistence type="predicted"/>
<protein>
    <recommendedName>
        <fullName evidence="5">NAD-dependent epimerase/dehydratase domain-containing protein</fullName>
    </recommendedName>
</protein>
<dbReference type="GO" id="GO:0042732">
    <property type="term" value="P:D-xylose metabolic process"/>
    <property type="evidence" value="ECO:0007669"/>
    <property type="project" value="InterPro"/>
</dbReference>
<evidence type="ECO:0000313" key="7">
    <source>
        <dbReference type="Proteomes" id="UP000178315"/>
    </source>
</evidence>
<evidence type="ECO:0000256" key="3">
    <source>
        <dbReference type="ARBA" id="ARBA00023027"/>
    </source>
</evidence>
<dbReference type="InterPro" id="IPR001509">
    <property type="entry name" value="Epimerase_deHydtase"/>
</dbReference>
<dbReference type="EMBL" id="MHJU01000009">
    <property type="protein sequence ID" value="OGY73650.1"/>
    <property type="molecule type" value="Genomic_DNA"/>
</dbReference>
<reference evidence="6 7" key="1">
    <citation type="journal article" date="2016" name="Nat. Commun.">
        <title>Thousands of microbial genomes shed light on interconnected biogeochemical processes in an aquifer system.</title>
        <authorList>
            <person name="Anantharaman K."/>
            <person name="Brown C.T."/>
            <person name="Hug L.A."/>
            <person name="Sharon I."/>
            <person name="Castelle C.J."/>
            <person name="Probst A.J."/>
            <person name="Thomas B.C."/>
            <person name="Singh A."/>
            <person name="Wilkins M.J."/>
            <person name="Karaoz U."/>
            <person name="Brodie E.L."/>
            <person name="Williams K.H."/>
            <person name="Hubbard S.S."/>
            <person name="Banfield J.F."/>
        </authorList>
    </citation>
    <scope>NUCLEOTIDE SEQUENCE [LARGE SCALE GENOMIC DNA]</scope>
</reference>
<dbReference type="GO" id="GO:0033320">
    <property type="term" value="P:UDP-D-xylose biosynthetic process"/>
    <property type="evidence" value="ECO:0007669"/>
    <property type="project" value="UniProtKB-UniPathway"/>
</dbReference>
<dbReference type="GO" id="GO:0005737">
    <property type="term" value="C:cytoplasm"/>
    <property type="evidence" value="ECO:0007669"/>
    <property type="project" value="TreeGrafter"/>
</dbReference>
<name>A0A1G2AC79_9BACT</name>
<keyword evidence="2" id="KW-0210">Decarboxylase</keyword>
<accession>A0A1G2AC79</accession>
<organism evidence="6 7">
    <name type="scientific">Candidatus Jacksonbacteria bacterium RIFCSPLOWO2_02_FULL_44_20</name>
    <dbReference type="NCBI Taxonomy" id="1798460"/>
    <lineage>
        <taxon>Bacteria</taxon>
        <taxon>Candidatus Jacksoniibacteriota</taxon>
    </lineage>
</organism>
<dbReference type="InterPro" id="IPR036291">
    <property type="entry name" value="NAD(P)-bd_dom_sf"/>
</dbReference>
<dbReference type="SUPFAM" id="SSF51735">
    <property type="entry name" value="NAD(P)-binding Rossmann-fold domains"/>
    <property type="match status" value="1"/>
</dbReference>
<evidence type="ECO:0000259" key="5">
    <source>
        <dbReference type="Pfam" id="PF01370"/>
    </source>
</evidence>
<dbReference type="GO" id="GO:0048040">
    <property type="term" value="F:UDP-glucuronate decarboxylase activity"/>
    <property type="evidence" value="ECO:0007669"/>
    <property type="project" value="TreeGrafter"/>
</dbReference>
<dbReference type="PANTHER" id="PTHR43078:SF6">
    <property type="entry name" value="UDP-GLUCURONIC ACID DECARBOXYLASE 1"/>
    <property type="match status" value="1"/>
</dbReference>
<dbReference type="Pfam" id="PF01370">
    <property type="entry name" value="Epimerase"/>
    <property type="match status" value="1"/>
</dbReference>
<dbReference type="AlphaFoldDB" id="A0A1G2AC79"/>
<evidence type="ECO:0000256" key="1">
    <source>
        <dbReference type="ARBA" id="ARBA00001911"/>
    </source>
</evidence>
<comment type="caution">
    <text evidence="6">The sequence shown here is derived from an EMBL/GenBank/DDBJ whole genome shotgun (WGS) entry which is preliminary data.</text>
</comment>
<dbReference type="InterPro" id="IPR044516">
    <property type="entry name" value="UXS-like"/>
</dbReference>
<gene>
    <name evidence="6" type="ORF">A3H61_00480</name>
</gene>
<sequence length="335" mass="37910">MKNILITGGAGFIGSHIVGMLLKKENVNVIALDNFITSDFYNIEPFMRNPRFEFIKHDLTREIELEKFTELSKFKLKIYGIEEIYHLACPTSPKDYDRLPLETCLANSHGVKNALDIARKYRSEFLFVSASAVYGNIPARDERVKETAMGILETLGARSCYSDGKRFAENLVMYYAAENNFHAKIARVFNTYGPGMRLNDGRIIPDFIYQALRGESVIIYGDETATGTFCYVDDLVDGLIKLMTTDVSGPINLGSEPVYRLKDVAEAIQKITLSSSKIVYQDPLPYRTPEPIPDITLAKEKLDWIPITQIEDGLIKTVQAMKASKIIKFNQYDNR</sequence>
<dbReference type="PANTHER" id="PTHR43078">
    <property type="entry name" value="UDP-GLUCURONIC ACID DECARBOXYLASE-RELATED"/>
    <property type="match status" value="1"/>
</dbReference>
<dbReference type="UniPathway" id="UPA00796">
    <property type="reaction ID" value="UER00771"/>
</dbReference>